<dbReference type="Proteomes" id="UP001500622">
    <property type="component" value="Unassembled WGS sequence"/>
</dbReference>
<keyword evidence="2" id="KW-1133">Transmembrane helix</keyword>
<feature type="transmembrane region" description="Helical" evidence="2">
    <location>
        <begin position="12"/>
        <end position="31"/>
    </location>
</feature>
<gene>
    <name evidence="3" type="ORF">GCM10023169_24590</name>
</gene>
<keyword evidence="2" id="KW-0472">Membrane</keyword>
<comment type="caution">
    <text evidence="3">The sequence shown here is derived from an EMBL/GenBank/DDBJ whole genome shotgun (WGS) entry which is preliminary data.</text>
</comment>
<feature type="compositionally biased region" description="Gly residues" evidence="1">
    <location>
        <begin position="61"/>
        <end position="71"/>
    </location>
</feature>
<name>A0ABP8LD18_9MICO</name>
<evidence type="ECO:0000256" key="2">
    <source>
        <dbReference type="SAM" id="Phobius"/>
    </source>
</evidence>
<reference evidence="4" key="1">
    <citation type="journal article" date="2019" name="Int. J. Syst. Evol. Microbiol.">
        <title>The Global Catalogue of Microorganisms (GCM) 10K type strain sequencing project: providing services to taxonomists for standard genome sequencing and annotation.</title>
        <authorList>
            <consortium name="The Broad Institute Genomics Platform"/>
            <consortium name="The Broad Institute Genome Sequencing Center for Infectious Disease"/>
            <person name="Wu L."/>
            <person name="Ma J."/>
        </authorList>
    </citation>
    <scope>NUCLEOTIDE SEQUENCE [LARGE SCALE GENOMIC DNA]</scope>
    <source>
        <strain evidence="4">JCM 17810</strain>
    </source>
</reference>
<feature type="region of interest" description="Disordered" evidence="1">
    <location>
        <begin position="55"/>
        <end position="89"/>
    </location>
</feature>
<proteinExistence type="predicted"/>
<keyword evidence="2" id="KW-0812">Transmembrane</keyword>
<dbReference type="EMBL" id="BAABGN010000011">
    <property type="protein sequence ID" value="GAA4426125.1"/>
    <property type="molecule type" value="Genomic_DNA"/>
</dbReference>
<organism evidence="3 4">
    <name type="scientific">Georgenia halophila</name>
    <dbReference type="NCBI Taxonomy" id="620889"/>
    <lineage>
        <taxon>Bacteria</taxon>
        <taxon>Bacillati</taxon>
        <taxon>Actinomycetota</taxon>
        <taxon>Actinomycetes</taxon>
        <taxon>Micrococcales</taxon>
        <taxon>Bogoriellaceae</taxon>
        <taxon>Georgenia</taxon>
    </lineage>
</organism>
<keyword evidence="4" id="KW-1185">Reference proteome</keyword>
<protein>
    <submittedName>
        <fullName evidence="3">Uncharacterized protein</fullName>
    </submittedName>
</protein>
<feature type="compositionally biased region" description="Basic and acidic residues" evidence="1">
    <location>
        <begin position="78"/>
        <end position="89"/>
    </location>
</feature>
<evidence type="ECO:0000256" key="1">
    <source>
        <dbReference type="SAM" id="MobiDB-lite"/>
    </source>
</evidence>
<sequence length="89" mass="9626">MLRNGLQPTHIVIFVLVILPLLVALVIWLVVRATAAGRRDRERIARLEEELYRLQTRLPSDGGGTSGGPGGTDAPDDSDSRAGPKEAPR</sequence>
<evidence type="ECO:0000313" key="4">
    <source>
        <dbReference type="Proteomes" id="UP001500622"/>
    </source>
</evidence>
<evidence type="ECO:0000313" key="3">
    <source>
        <dbReference type="EMBL" id="GAA4426125.1"/>
    </source>
</evidence>
<accession>A0ABP8LD18</accession>